<dbReference type="PANTHER" id="PTHR30537">
    <property type="entry name" value="HTH-TYPE TRANSCRIPTIONAL REGULATOR"/>
    <property type="match status" value="1"/>
</dbReference>
<evidence type="ECO:0000256" key="2">
    <source>
        <dbReference type="ARBA" id="ARBA00023015"/>
    </source>
</evidence>
<organism evidence="6 7">
    <name type="scientific">Azospirillum lipoferum</name>
    <dbReference type="NCBI Taxonomy" id="193"/>
    <lineage>
        <taxon>Bacteria</taxon>
        <taxon>Pseudomonadati</taxon>
        <taxon>Pseudomonadota</taxon>
        <taxon>Alphaproteobacteria</taxon>
        <taxon>Rhodospirillales</taxon>
        <taxon>Azospirillaceae</taxon>
        <taxon>Azospirillum</taxon>
    </lineage>
</organism>
<dbReference type="EMBL" id="VTTN01000004">
    <property type="protein sequence ID" value="KAA0596195.1"/>
    <property type="molecule type" value="Genomic_DNA"/>
</dbReference>
<dbReference type="GO" id="GO:0043565">
    <property type="term" value="F:sequence-specific DNA binding"/>
    <property type="evidence" value="ECO:0007669"/>
    <property type="project" value="TreeGrafter"/>
</dbReference>
<reference evidence="6 7" key="1">
    <citation type="submission" date="2019-08" db="EMBL/GenBank/DDBJ databases">
        <authorList>
            <person name="Grouzdev D."/>
            <person name="Tikhonova E."/>
            <person name="Kravchenko I."/>
        </authorList>
    </citation>
    <scope>NUCLEOTIDE SEQUENCE [LARGE SCALE GENOMIC DNA]</scope>
    <source>
        <strain evidence="6 7">59b</strain>
    </source>
</reference>
<evidence type="ECO:0000313" key="6">
    <source>
        <dbReference type="EMBL" id="KAA0596195.1"/>
    </source>
</evidence>
<comment type="similarity">
    <text evidence="1">Belongs to the LysR transcriptional regulatory family.</text>
</comment>
<dbReference type="OrthoDB" id="9812435at2"/>
<dbReference type="PROSITE" id="PS50931">
    <property type="entry name" value="HTH_LYSR"/>
    <property type="match status" value="1"/>
</dbReference>
<dbReference type="GO" id="GO:0003700">
    <property type="term" value="F:DNA-binding transcription factor activity"/>
    <property type="evidence" value="ECO:0007669"/>
    <property type="project" value="InterPro"/>
</dbReference>
<dbReference type="SUPFAM" id="SSF46785">
    <property type="entry name" value="Winged helix' DNA-binding domain"/>
    <property type="match status" value="1"/>
</dbReference>
<proteinExistence type="inferred from homology"/>
<keyword evidence="4" id="KW-0804">Transcription</keyword>
<evidence type="ECO:0000259" key="5">
    <source>
        <dbReference type="PROSITE" id="PS50931"/>
    </source>
</evidence>
<keyword evidence="2" id="KW-0805">Transcription regulation</keyword>
<name>A0A5A9GQX7_AZOLI</name>
<dbReference type="AlphaFoldDB" id="A0A5A9GQX7"/>
<dbReference type="SUPFAM" id="SSF53850">
    <property type="entry name" value="Periplasmic binding protein-like II"/>
    <property type="match status" value="1"/>
</dbReference>
<evidence type="ECO:0000256" key="3">
    <source>
        <dbReference type="ARBA" id="ARBA00023125"/>
    </source>
</evidence>
<dbReference type="Gene3D" id="3.40.190.290">
    <property type="match status" value="1"/>
</dbReference>
<dbReference type="PRINTS" id="PR00039">
    <property type="entry name" value="HTHLYSR"/>
</dbReference>
<accession>A0A5A9GQX7</accession>
<dbReference type="PANTHER" id="PTHR30537:SF68">
    <property type="entry name" value="TRANSCRIPTIONAL REGULATOR-RELATED"/>
    <property type="match status" value="1"/>
</dbReference>
<dbReference type="Pfam" id="PF03466">
    <property type="entry name" value="LysR_substrate"/>
    <property type="match status" value="1"/>
</dbReference>
<dbReference type="Gene3D" id="1.10.10.10">
    <property type="entry name" value="Winged helix-like DNA-binding domain superfamily/Winged helix DNA-binding domain"/>
    <property type="match status" value="1"/>
</dbReference>
<dbReference type="InterPro" id="IPR036390">
    <property type="entry name" value="WH_DNA-bd_sf"/>
</dbReference>
<protein>
    <submittedName>
        <fullName evidence="6">LysR family transcriptional regulator</fullName>
    </submittedName>
</protein>
<dbReference type="Pfam" id="PF00126">
    <property type="entry name" value="HTH_1"/>
    <property type="match status" value="1"/>
</dbReference>
<dbReference type="CDD" id="cd08422">
    <property type="entry name" value="PBP2_CrgA_like"/>
    <property type="match status" value="1"/>
</dbReference>
<sequence>MQMQDLNDTIAFVKVVEEGSFTKAARRLRLPKTTLSRKVRDLEQRLGIQLLHRTTRRIGLTEAGTVYFDRCRRIAEELEQAESAVAQLRDAPRGWLRVTTPPSFGMKVIAPLLPEFRARYPDVRIDLVLSHQNLDLVARDIDLAIRMGALQDSAMAARKLGVLCRHVYAAPSYCAAHGMPDHPDDLIRHLTLANMSARRPSGYGWRLFRDDGGRPEDGPEGGLDVPIDPVMTADDPEMLIPTLLSGGGLVLATDFAMRPYRSAGQVQPVLDGWKGSDVDLHAVFPGGRIQPPKLRSFLDFLVARLDLAGDADHR</sequence>
<dbReference type="FunFam" id="1.10.10.10:FF:000001">
    <property type="entry name" value="LysR family transcriptional regulator"/>
    <property type="match status" value="1"/>
</dbReference>
<evidence type="ECO:0000256" key="4">
    <source>
        <dbReference type="ARBA" id="ARBA00023163"/>
    </source>
</evidence>
<evidence type="ECO:0000256" key="1">
    <source>
        <dbReference type="ARBA" id="ARBA00009437"/>
    </source>
</evidence>
<feature type="domain" description="HTH lysR-type" evidence="5">
    <location>
        <begin position="1"/>
        <end position="61"/>
    </location>
</feature>
<evidence type="ECO:0000313" key="7">
    <source>
        <dbReference type="Proteomes" id="UP000324927"/>
    </source>
</evidence>
<gene>
    <name evidence="6" type="ORF">FZ942_13615</name>
</gene>
<keyword evidence="7" id="KW-1185">Reference proteome</keyword>
<dbReference type="InterPro" id="IPR000847">
    <property type="entry name" value="LysR_HTH_N"/>
</dbReference>
<dbReference type="GO" id="GO:0006351">
    <property type="term" value="P:DNA-templated transcription"/>
    <property type="evidence" value="ECO:0007669"/>
    <property type="project" value="TreeGrafter"/>
</dbReference>
<comment type="caution">
    <text evidence="6">The sequence shown here is derived from an EMBL/GenBank/DDBJ whole genome shotgun (WGS) entry which is preliminary data.</text>
</comment>
<keyword evidence="3" id="KW-0238">DNA-binding</keyword>
<dbReference type="InterPro" id="IPR005119">
    <property type="entry name" value="LysR_subst-bd"/>
</dbReference>
<dbReference type="InterPro" id="IPR058163">
    <property type="entry name" value="LysR-type_TF_proteobact-type"/>
</dbReference>
<dbReference type="InterPro" id="IPR036388">
    <property type="entry name" value="WH-like_DNA-bd_sf"/>
</dbReference>
<dbReference type="Proteomes" id="UP000324927">
    <property type="component" value="Unassembled WGS sequence"/>
</dbReference>